<feature type="domain" description="AstE/AspA barrel-sandwich hybrid" evidence="7">
    <location>
        <begin position="264"/>
        <end position="337"/>
    </location>
</feature>
<proteinExistence type="inferred from homology"/>
<sequence>MPLAQALFDGHDSWLDHTLALGEQPCGDMSVTMTDGGQLHRQDTGLLCYHPAYGSPETPALILSAGIHGNETAPIELLNALVDSIVTGRIRPAIPLLLILGNPPAMVAAERFMDHNLNRLFCGAWQDYPDCHETRRAAQLEGACRSFREQHKGPFRHYDLHTAIRPSRREKFALYPFLEGRQVPETELAFLTEAGIGTLLLQHGHGTTFSSFSSEQLDAESFTLELGKVHPFGHNDLSRIADLEAALTRLIRNEPAPVTTGTQPPDIFVVVHEILNTGDHFRFHIPDEEANFTEYPPGTLIWEDDITEYRVGPEPEAIIFPNPRVPVGHRVGLMVRRRSG</sequence>
<feature type="active site" evidence="5">
    <location>
        <position position="225"/>
    </location>
</feature>
<feature type="domain" description="Succinylglutamate desuccinylase/Aspartoacylase catalytic" evidence="8">
    <location>
        <begin position="58"/>
        <end position="251"/>
    </location>
</feature>
<evidence type="ECO:0000313" key="9">
    <source>
        <dbReference type="EMBL" id="MFC4258463.1"/>
    </source>
</evidence>
<dbReference type="Proteomes" id="UP001595798">
    <property type="component" value="Unassembled WGS sequence"/>
</dbReference>
<dbReference type="InterPro" id="IPR016681">
    <property type="entry name" value="SuccinylGlu_desuccinylase"/>
</dbReference>
<dbReference type="Gene3D" id="3.40.630.10">
    <property type="entry name" value="Zn peptidases"/>
    <property type="match status" value="1"/>
</dbReference>
<dbReference type="PANTHER" id="PTHR15162:SF7">
    <property type="entry name" value="SUCCINYLGLUTAMATE DESUCCINYLASE"/>
    <property type="match status" value="1"/>
</dbReference>
<dbReference type="InterPro" id="IPR050178">
    <property type="entry name" value="AspA/AstE_fam"/>
</dbReference>
<dbReference type="GO" id="GO:0009017">
    <property type="term" value="F:succinylglutamate desuccinylase activity"/>
    <property type="evidence" value="ECO:0007669"/>
    <property type="project" value="UniProtKB-EC"/>
</dbReference>
<accession>A0ABV8QG96</accession>
<keyword evidence="10" id="KW-1185">Reference proteome</keyword>
<dbReference type="InterPro" id="IPR055438">
    <property type="entry name" value="AstE_AspA_cat"/>
</dbReference>
<dbReference type="NCBIfam" id="NF003706">
    <property type="entry name" value="PRK05324.1"/>
    <property type="match status" value="1"/>
</dbReference>
<evidence type="ECO:0000256" key="6">
    <source>
        <dbReference type="NCBIfam" id="TIGR03242"/>
    </source>
</evidence>
<evidence type="ECO:0000256" key="3">
    <source>
        <dbReference type="ARBA" id="ARBA00022801"/>
    </source>
</evidence>
<keyword evidence="4 5" id="KW-0862">Zinc</keyword>
<comment type="similarity">
    <text evidence="5">Belongs to the AspA/AstE family. Succinylglutamate desuccinylase subfamily.</text>
</comment>
<dbReference type="Pfam" id="PF04952">
    <property type="entry name" value="AstE_AspA_hybrid"/>
    <property type="match status" value="1"/>
</dbReference>
<evidence type="ECO:0000259" key="7">
    <source>
        <dbReference type="Pfam" id="PF04952"/>
    </source>
</evidence>
<keyword evidence="1 5" id="KW-0056">Arginine metabolism</keyword>
<evidence type="ECO:0000256" key="4">
    <source>
        <dbReference type="ARBA" id="ARBA00022833"/>
    </source>
</evidence>
<evidence type="ECO:0000313" key="10">
    <source>
        <dbReference type="Proteomes" id="UP001595798"/>
    </source>
</evidence>
<feature type="binding site" evidence="5">
    <location>
        <position position="71"/>
    </location>
    <ligand>
        <name>Zn(2+)</name>
        <dbReference type="ChEBI" id="CHEBI:29105"/>
    </ligand>
</feature>
<evidence type="ECO:0000256" key="2">
    <source>
        <dbReference type="ARBA" id="ARBA00022723"/>
    </source>
</evidence>
<gene>
    <name evidence="5 9" type="primary">astE</name>
    <name evidence="9" type="ORF">ACFOZ5_05355</name>
</gene>
<dbReference type="Pfam" id="PF24827">
    <property type="entry name" value="AstE_AspA_cat"/>
    <property type="match status" value="1"/>
</dbReference>
<dbReference type="SUPFAM" id="SSF53187">
    <property type="entry name" value="Zn-dependent exopeptidases"/>
    <property type="match status" value="1"/>
</dbReference>
<comment type="caution">
    <text evidence="9">The sequence shown here is derived from an EMBL/GenBank/DDBJ whole genome shotgun (WGS) entry which is preliminary data.</text>
</comment>
<dbReference type="EMBL" id="JBHSDI010000008">
    <property type="protein sequence ID" value="MFC4258463.1"/>
    <property type="molecule type" value="Genomic_DNA"/>
</dbReference>
<comment type="pathway">
    <text evidence="5">Amino-acid degradation; L-arginine degradation via AST pathway; L-glutamate and succinate from L-arginine: step 5/5.</text>
</comment>
<dbReference type="HAMAP" id="MF_00767">
    <property type="entry name" value="Arg_catab_AstE"/>
    <property type="match status" value="1"/>
</dbReference>
<evidence type="ECO:0000259" key="8">
    <source>
        <dbReference type="Pfam" id="PF24827"/>
    </source>
</evidence>
<name>A0ABV8QG96_9GAMM</name>
<reference evidence="10" key="1">
    <citation type="journal article" date="2019" name="Int. J. Syst. Evol. Microbiol.">
        <title>The Global Catalogue of Microorganisms (GCM) 10K type strain sequencing project: providing services to taxonomists for standard genome sequencing and annotation.</title>
        <authorList>
            <consortium name="The Broad Institute Genomics Platform"/>
            <consortium name="The Broad Institute Genome Sequencing Center for Infectious Disease"/>
            <person name="Wu L."/>
            <person name="Ma J."/>
        </authorList>
    </citation>
    <scope>NUCLEOTIDE SEQUENCE [LARGE SCALE GENOMIC DNA]</scope>
    <source>
        <strain evidence="10">CECT 7297</strain>
    </source>
</reference>
<dbReference type="NCBIfam" id="TIGR03242">
    <property type="entry name" value="arg_catab_astE"/>
    <property type="match status" value="1"/>
</dbReference>
<comment type="function">
    <text evidence="5">Transforms N(2)-succinylglutamate into succinate and glutamate.</text>
</comment>
<dbReference type="InterPro" id="IPR007036">
    <property type="entry name" value="Aste_AspA_hybrid_dom"/>
</dbReference>
<comment type="cofactor">
    <cofactor evidence="5">
        <name>Zn(2+)</name>
        <dbReference type="ChEBI" id="CHEBI:29105"/>
    </cofactor>
    <text evidence="5">Binds 1 zinc ion per subunit.</text>
</comment>
<dbReference type="EC" id="3.5.1.96" evidence="5 6"/>
<keyword evidence="2 5" id="KW-0479">Metal-binding</keyword>
<dbReference type="CDD" id="cd03855">
    <property type="entry name" value="M14_ASTE"/>
    <property type="match status" value="1"/>
</dbReference>
<feature type="binding site" evidence="5">
    <location>
        <position position="161"/>
    </location>
    <ligand>
        <name>Zn(2+)</name>
        <dbReference type="ChEBI" id="CHEBI:29105"/>
    </ligand>
</feature>
<dbReference type="PANTHER" id="PTHR15162">
    <property type="entry name" value="ASPARTOACYLASE"/>
    <property type="match status" value="1"/>
</dbReference>
<protein>
    <recommendedName>
        <fullName evidence="5 6">Succinylglutamate desuccinylase</fullName>
        <ecNumber evidence="5 6">3.5.1.96</ecNumber>
    </recommendedName>
</protein>
<organism evidence="9 10">
    <name type="scientific">Marinobacter lacisalsi</name>
    <dbReference type="NCBI Taxonomy" id="475979"/>
    <lineage>
        <taxon>Bacteria</taxon>
        <taxon>Pseudomonadati</taxon>
        <taxon>Pseudomonadota</taxon>
        <taxon>Gammaproteobacteria</taxon>
        <taxon>Pseudomonadales</taxon>
        <taxon>Marinobacteraceae</taxon>
        <taxon>Marinobacter</taxon>
    </lineage>
</organism>
<evidence type="ECO:0000256" key="1">
    <source>
        <dbReference type="ARBA" id="ARBA00022503"/>
    </source>
</evidence>
<comment type="catalytic activity">
    <reaction evidence="5">
        <text>N-succinyl-L-glutamate + H2O = L-glutamate + succinate</text>
        <dbReference type="Rhea" id="RHEA:15169"/>
        <dbReference type="ChEBI" id="CHEBI:15377"/>
        <dbReference type="ChEBI" id="CHEBI:29985"/>
        <dbReference type="ChEBI" id="CHEBI:30031"/>
        <dbReference type="ChEBI" id="CHEBI:58763"/>
        <dbReference type="EC" id="3.5.1.96"/>
    </reaction>
</comment>
<evidence type="ECO:0000256" key="5">
    <source>
        <dbReference type="HAMAP-Rule" id="MF_00767"/>
    </source>
</evidence>
<feature type="binding site" evidence="5">
    <location>
        <position position="68"/>
    </location>
    <ligand>
        <name>Zn(2+)</name>
        <dbReference type="ChEBI" id="CHEBI:29105"/>
    </ligand>
</feature>
<keyword evidence="3 5" id="KW-0378">Hydrolase</keyword>
<dbReference type="RefSeq" id="WP_379885985.1">
    <property type="nucleotide sequence ID" value="NZ_JBHSDI010000008.1"/>
</dbReference>